<dbReference type="InterPro" id="IPR020864">
    <property type="entry name" value="MACPF"/>
</dbReference>
<feature type="domain" description="MACPF" evidence="2">
    <location>
        <begin position="52"/>
        <end position="374"/>
    </location>
</feature>
<dbReference type="Pfam" id="PF16977">
    <property type="entry name" value="ApeC"/>
    <property type="match status" value="1"/>
</dbReference>
<dbReference type="PANTHER" id="PTHR19324:SF33">
    <property type="entry name" value="MUCIN-5AC"/>
    <property type="match status" value="1"/>
</dbReference>
<name>A0AA89BZP4_PINIB</name>
<feature type="chain" id="PRO_5041727348" description="MACPF domain-containing protein" evidence="1">
    <location>
        <begin position="17"/>
        <end position="587"/>
    </location>
</feature>
<proteinExistence type="predicted"/>
<comment type="caution">
    <text evidence="3">The sequence shown here is derived from an EMBL/GenBank/DDBJ whole genome shotgun (WGS) entry which is preliminary data.</text>
</comment>
<keyword evidence="1" id="KW-0732">Signal</keyword>
<accession>A0AA89BZP4</accession>
<evidence type="ECO:0000313" key="3">
    <source>
        <dbReference type="EMBL" id="KAK3093702.1"/>
    </source>
</evidence>
<feature type="signal peptide" evidence="1">
    <location>
        <begin position="1"/>
        <end position="16"/>
    </location>
</feature>
<gene>
    <name evidence="3" type="ORF">FSP39_019066</name>
</gene>
<dbReference type="Proteomes" id="UP001186944">
    <property type="component" value="Unassembled WGS sequence"/>
</dbReference>
<dbReference type="PANTHER" id="PTHR19324">
    <property type="entry name" value="PERFORIN-LIKE PROTEIN 1"/>
    <property type="match status" value="1"/>
</dbReference>
<sequence length="587" mass="65144">MMKIVILFISCMCVHASQKRQQYITTTAGIPVAHTNPPNQGGGGGGGGYQPYPPFGQPPPLNPNSIHFVGAGYNLLKGNPDGEFWDKAGDDPGLLMTRKVLHVSQGNNPVELEIEHRDACQTSHEYNLIYNEKSYQQRLMEAISTSGSADASLRQYAFTLSEGYKSIKTQTNNLHYVFQDYTTLCNIGHARFKIHLARSDHLSVNREFAASVCQLPTTYNQSQYMNFIDEWGTHMITEVEIGKKMIMRYAARRNSYFSFLMNYTNPDVSKGGPLAGFPESLELDIGTFKYRSAYRTLVGTFHDQLGTGNTYMHDEVELVLATIESALNPDLWTYLPVFVSQRVCPQSIQSGLSVIRSNLVRALTEYPIYKGAQAPVDTPLAIPIVWPYGTYGLLKSKSGCPGQLTWSEGSRAQSTSVSFGNRQPHSDVTVGSGIVSVNFCMKERAFESEFSLFWPKGDYCIYKYSNCPFGFKNGSVYFSEAKGSSIGVLPDGMYRNDTTYGVCCRNDGHYLTEIYLPTSKPFYLFKNQHGCQHVQGMLVQEETITLSSDGAVNGAHPSIDLKTSSDQTTLHFCYYSKPPSSNGGVIG</sequence>
<dbReference type="InterPro" id="IPR031569">
    <property type="entry name" value="ApeC"/>
</dbReference>
<dbReference type="PROSITE" id="PS51412">
    <property type="entry name" value="MACPF_2"/>
    <property type="match status" value="1"/>
</dbReference>
<dbReference type="AlphaFoldDB" id="A0AA89BZP4"/>
<evidence type="ECO:0000313" key="4">
    <source>
        <dbReference type="Proteomes" id="UP001186944"/>
    </source>
</evidence>
<reference evidence="3" key="1">
    <citation type="submission" date="2019-08" db="EMBL/GenBank/DDBJ databases">
        <title>The improved chromosome-level genome for the pearl oyster Pinctada fucata martensii using PacBio sequencing and Hi-C.</title>
        <authorList>
            <person name="Zheng Z."/>
        </authorList>
    </citation>
    <scope>NUCLEOTIDE SEQUENCE</scope>
    <source>
        <strain evidence="3">ZZ-2019</strain>
        <tissue evidence="3">Adductor muscle</tissue>
    </source>
</reference>
<organism evidence="3 4">
    <name type="scientific">Pinctada imbricata</name>
    <name type="common">Atlantic pearl-oyster</name>
    <name type="synonym">Pinctada martensii</name>
    <dbReference type="NCBI Taxonomy" id="66713"/>
    <lineage>
        <taxon>Eukaryota</taxon>
        <taxon>Metazoa</taxon>
        <taxon>Spiralia</taxon>
        <taxon>Lophotrochozoa</taxon>
        <taxon>Mollusca</taxon>
        <taxon>Bivalvia</taxon>
        <taxon>Autobranchia</taxon>
        <taxon>Pteriomorphia</taxon>
        <taxon>Pterioida</taxon>
        <taxon>Pterioidea</taxon>
        <taxon>Pteriidae</taxon>
        <taxon>Pinctada</taxon>
    </lineage>
</organism>
<keyword evidence="4" id="KW-1185">Reference proteome</keyword>
<dbReference type="EMBL" id="VSWD01000009">
    <property type="protein sequence ID" value="KAK3093702.1"/>
    <property type="molecule type" value="Genomic_DNA"/>
</dbReference>
<protein>
    <recommendedName>
        <fullName evidence="2">MACPF domain-containing protein</fullName>
    </recommendedName>
</protein>
<evidence type="ECO:0000256" key="1">
    <source>
        <dbReference type="SAM" id="SignalP"/>
    </source>
</evidence>
<evidence type="ECO:0000259" key="2">
    <source>
        <dbReference type="PROSITE" id="PS51412"/>
    </source>
</evidence>
<dbReference type="Pfam" id="PF01823">
    <property type="entry name" value="MACPF"/>
    <property type="match status" value="1"/>
</dbReference>